<dbReference type="Proteomes" id="UP000019666">
    <property type="component" value="Unassembled WGS sequence"/>
</dbReference>
<keyword evidence="3" id="KW-1185">Reference proteome</keyword>
<evidence type="ECO:0000256" key="1">
    <source>
        <dbReference type="SAM" id="MobiDB-lite"/>
    </source>
</evidence>
<feature type="region of interest" description="Disordered" evidence="1">
    <location>
        <begin position="543"/>
        <end position="596"/>
    </location>
</feature>
<organism evidence="2 3">
    <name type="scientific">Rubellimicrobium mesophilum DSM 19309</name>
    <dbReference type="NCBI Taxonomy" id="442562"/>
    <lineage>
        <taxon>Bacteria</taxon>
        <taxon>Pseudomonadati</taxon>
        <taxon>Pseudomonadota</taxon>
        <taxon>Alphaproteobacteria</taxon>
        <taxon>Rhodobacterales</taxon>
        <taxon>Roseobacteraceae</taxon>
        <taxon>Rubellimicrobium</taxon>
    </lineage>
</organism>
<dbReference type="AlphaFoldDB" id="A0A017HI50"/>
<name>A0A017HI50_9RHOB</name>
<dbReference type="EMBL" id="AOSK01000124">
    <property type="protein sequence ID" value="EYD74016.1"/>
    <property type="molecule type" value="Genomic_DNA"/>
</dbReference>
<reference evidence="2 3" key="1">
    <citation type="submission" date="2013-02" db="EMBL/GenBank/DDBJ databases">
        <authorList>
            <person name="Fiebig A."/>
            <person name="Goeker M."/>
            <person name="Klenk H.-P.P."/>
        </authorList>
    </citation>
    <scope>NUCLEOTIDE SEQUENCE [LARGE SCALE GENOMIC DNA]</scope>
    <source>
        <strain evidence="2 3">DSM 19309</strain>
    </source>
</reference>
<dbReference type="HOGENOM" id="CLU_526557_0_0_5"/>
<protein>
    <submittedName>
        <fullName evidence="2">Uncharacterized protein</fullName>
    </submittedName>
</protein>
<accession>A0A017HI50</accession>
<feature type="compositionally biased region" description="Low complexity" evidence="1">
    <location>
        <begin position="561"/>
        <end position="585"/>
    </location>
</feature>
<evidence type="ECO:0000313" key="2">
    <source>
        <dbReference type="EMBL" id="EYD74016.1"/>
    </source>
</evidence>
<evidence type="ECO:0000313" key="3">
    <source>
        <dbReference type="Proteomes" id="UP000019666"/>
    </source>
</evidence>
<proteinExistence type="predicted"/>
<sequence length="596" mass="65881">MNLSDELREFLENPTPLSLAPKLNGELRKAPKRDPGIVARNTAMILDHFGFGSLVWPTQEDLLPIYGMKNKQAVSAAEKNYYFDRVKAGPLAGPSRVAAIVTSRTFWLETDLLAEIEAQGITGLPQTAGLLLDYLKTQSLARDHVWTLPNLSPATRESYVRAETRFVLHKDAHKALAKYLDDARKVAGNSGIGEIRTVPAKHAADHPDITAEVLKHVIRHDPDVWICERGDEFWFTFDGWRNRLANATAKAFAAVSLCDARLLSTLLVNALADERPRYRYPDQDIVLRWILSGPNFRREGPEVAYLGTTDLLTREERILRDILLKSPGARGPALTREMMARTALQDAMAGRYFYHSPLVFVDRSEGEKLATYHFITDAQKSWQQLRSPAAADAEAPSPADLRRAALRKALAELGETDGSTSARYRKEQSRLAALLFDQDTHGLCAICQRNFGVSALVAAHKKKRKDCSEEERRDPDIVFPLCVFGCDHLYETRQLIIRDGIVAAGTQASGPAEAAAIATLLGGRIDSRWLQGPATYFASAAEDTDAADPATRQAQNPLPPGEESSSPPLRPRNALALPRAAARGLTEPMPRPGMRE</sequence>
<gene>
    <name evidence="2" type="ORF">Rumeso_04387</name>
</gene>
<comment type="caution">
    <text evidence="2">The sequence shown here is derived from an EMBL/GenBank/DDBJ whole genome shotgun (WGS) entry which is preliminary data.</text>
</comment>